<feature type="region of interest" description="Disordered" evidence="24">
    <location>
        <begin position="1688"/>
        <end position="1722"/>
    </location>
</feature>
<dbReference type="InterPro" id="IPR008271">
    <property type="entry name" value="Ser/Thr_kinase_AS"/>
</dbReference>
<comment type="subcellular location">
    <subcellularLocation>
        <location evidence="2">Cell projection</location>
    </subcellularLocation>
    <subcellularLocation>
        <location evidence="1">Cytoplasm</location>
        <location evidence="1">Cytoskeleton</location>
    </subcellularLocation>
</comment>
<evidence type="ECO:0000256" key="22">
    <source>
        <dbReference type="PROSITE-ProRule" id="PRU10141"/>
    </source>
</evidence>
<dbReference type="SMART" id="SM00242">
    <property type="entry name" value="MYSc"/>
    <property type="match status" value="1"/>
</dbReference>
<feature type="region of interest" description="Disordered" evidence="24">
    <location>
        <begin position="1413"/>
        <end position="1487"/>
    </location>
</feature>
<dbReference type="InterPro" id="IPR052409">
    <property type="entry name" value="Myosin-III_kinase_activity"/>
</dbReference>
<evidence type="ECO:0000256" key="10">
    <source>
        <dbReference type="ARBA" id="ARBA00022741"/>
    </source>
</evidence>
<evidence type="ECO:0000313" key="28">
    <source>
        <dbReference type="RefSeq" id="XP_013411132.1"/>
    </source>
</evidence>
<keyword evidence="7" id="KW-0716">Sensory transduction</keyword>
<keyword evidence="12 21" id="KW-0067">ATP-binding</keyword>
<keyword evidence="14 21" id="KW-0505">Motor protein</keyword>
<feature type="region of interest" description="Disordered" evidence="24">
    <location>
        <begin position="1736"/>
        <end position="1795"/>
    </location>
</feature>
<dbReference type="GO" id="GO:0004674">
    <property type="term" value="F:protein serine/threonine kinase activity"/>
    <property type="evidence" value="ECO:0007669"/>
    <property type="project" value="UniProtKB-KW"/>
</dbReference>
<dbReference type="PROSITE" id="PS50011">
    <property type="entry name" value="PROTEIN_KINASE_DOM"/>
    <property type="match status" value="1"/>
</dbReference>
<feature type="compositionally biased region" description="Polar residues" evidence="24">
    <location>
        <begin position="873"/>
        <end position="886"/>
    </location>
</feature>
<dbReference type="InterPro" id="IPR017441">
    <property type="entry name" value="Protein_kinase_ATP_BS"/>
</dbReference>
<dbReference type="SMART" id="SM00220">
    <property type="entry name" value="S_TKc"/>
    <property type="match status" value="1"/>
</dbReference>
<evidence type="ECO:0000256" key="14">
    <source>
        <dbReference type="ARBA" id="ARBA00023175"/>
    </source>
</evidence>
<dbReference type="SUPFAM" id="SSF52540">
    <property type="entry name" value="P-loop containing nucleoside triphosphate hydrolases"/>
    <property type="match status" value="1"/>
</dbReference>
<dbReference type="PROSITE" id="PS00108">
    <property type="entry name" value="PROTEIN_KINASE_ST"/>
    <property type="match status" value="1"/>
</dbReference>
<dbReference type="KEGG" id="lak:106174232"/>
<evidence type="ECO:0000256" key="18">
    <source>
        <dbReference type="ARBA" id="ARBA00023305"/>
    </source>
</evidence>
<dbReference type="PANTHER" id="PTHR46256">
    <property type="entry name" value="AGAP011099-PA"/>
    <property type="match status" value="1"/>
</dbReference>
<feature type="region of interest" description="Disordered" evidence="24">
    <location>
        <begin position="1373"/>
        <end position="1399"/>
    </location>
</feature>
<dbReference type="PROSITE" id="PS00107">
    <property type="entry name" value="PROTEIN_KINASE_ATP"/>
    <property type="match status" value="1"/>
</dbReference>
<evidence type="ECO:0000259" key="25">
    <source>
        <dbReference type="PROSITE" id="PS50011"/>
    </source>
</evidence>
<evidence type="ECO:0000256" key="16">
    <source>
        <dbReference type="ARBA" id="ARBA00023212"/>
    </source>
</evidence>
<dbReference type="InterPro" id="IPR000719">
    <property type="entry name" value="Prot_kinase_dom"/>
</dbReference>
<keyword evidence="11" id="KW-0418">Kinase</keyword>
<dbReference type="GO" id="GO:0000146">
    <property type="term" value="F:microfilament motor activity"/>
    <property type="evidence" value="ECO:0007669"/>
    <property type="project" value="TreeGrafter"/>
</dbReference>
<evidence type="ECO:0000256" key="7">
    <source>
        <dbReference type="ARBA" id="ARBA00022606"/>
    </source>
</evidence>
<keyword evidence="27" id="KW-1185">Reference proteome</keyword>
<feature type="region of interest" description="Disordered" evidence="24">
    <location>
        <begin position="1619"/>
        <end position="1638"/>
    </location>
</feature>
<evidence type="ECO:0000256" key="1">
    <source>
        <dbReference type="ARBA" id="ARBA00004245"/>
    </source>
</evidence>
<keyword evidence="10 21" id="KW-0547">Nucleotide-binding</keyword>
<feature type="domain" description="Protein kinase" evidence="25">
    <location>
        <begin position="21"/>
        <end position="289"/>
    </location>
</feature>
<feature type="compositionally biased region" description="Basic and acidic residues" evidence="24">
    <location>
        <begin position="1551"/>
        <end position="1564"/>
    </location>
</feature>
<evidence type="ECO:0000256" key="21">
    <source>
        <dbReference type="PROSITE-ProRule" id="PRU00782"/>
    </source>
</evidence>
<protein>
    <recommendedName>
        <fullName evidence="4">non-specific serine/threonine protein kinase</fullName>
        <ecNumber evidence="4">2.7.11.1</ecNumber>
    </recommendedName>
</protein>
<keyword evidence="8" id="KW-0808">Transferase</keyword>
<feature type="region of interest" description="Disordered" evidence="24">
    <location>
        <begin position="1313"/>
        <end position="1335"/>
    </location>
</feature>
<evidence type="ECO:0000256" key="19">
    <source>
        <dbReference type="ARBA" id="ARBA00047899"/>
    </source>
</evidence>
<dbReference type="PRINTS" id="PR00193">
    <property type="entry name" value="MYOSINHEAVY"/>
</dbReference>
<dbReference type="SMART" id="SM00015">
    <property type="entry name" value="IQ"/>
    <property type="match status" value="6"/>
</dbReference>
<dbReference type="InterPro" id="IPR001609">
    <property type="entry name" value="Myosin_head_motor_dom-like"/>
</dbReference>
<evidence type="ECO:0000313" key="30">
    <source>
        <dbReference type="RefSeq" id="XP_013411134.1"/>
    </source>
</evidence>
<sequence>MYSQYSSVIKFLELPSPDDYLEIQEKIGNGTYGDVYSAIDKETGEKVAVKILECIHEIIEEVEEEYLILRDFGGCCNIPKFCGLYLKRHGTNPEEDQLWMAMELCSGGAISDIVKHLLRHGHHLSEDLIGHILKQTMIAINYLHDNHIIHRDIKGYNILLTEDADIKLVDFGVSGHLSSPLAKRKTSVGTPFWMAPEVIACEQQLDSSYDIRCDVWSLGITAIELADGDPPHSELHPMRVLFKIPRSPPPTVQQPELWSDDFLDFISCCVIKDFTNRPFIRDLLQHPFIRQVPRDTAGAKAELKSLISETERTIHEPEITTKHGRLKSKPISRKSTMKTVDDLATLENLEEDVIVDHLFHRYTQGQIYTYIGDILLAVNPFKPLTVYSDQYAQTYMNAAKKDNPPHIYGVADQSYQAMMHNKHNQCIVISGESGSGKTESANFMVQQLTLLGKAPNRTLEEKILQVNPLLEAFGNAQTVINDNSSRFGKYLEMVFTPTGKVIGAKLSEYLLEKSRVIHQSGGEKNFHILYYIHDGLPVLDKQHKYHLDPNTQFRYLNGYTPSDVATVSINRVRFKTIEHCFEIIGFKSQEVTSIHCVLASILHIGNIQFCVAEKEFQNQSSNVANPQLLDIVSELLGIDPNELLEALTTSGMVARGEVIVRHNSVAEAVNVRDAMAKALYGRLFSWLVNRINTLLKPAQAGDKNHHLSVGLLDIFGFENFPSNSFEQLCINIANEQIQYYFNQHIFAWEMQEYKNEGIDGSQINFVDNRPVLDMFLAKPLGLLALLDEESNFPKATDQTLVEKFHQNIKASHYSKPKGDNPMFAVEHYAGRVEYDVHGFLQKNRDWLAPETLNLLRQSELSLVRTIFQSSLTKTGHLSSGNSTPNTLERPKGSSTFTDSLSSNSSILSIKSGSRPSSVNASKNKIQQTVSTYFRYSLMDLLSKMVAGTPHFVRCIRPNTCKQPGYFDPEKVRIQLQYTGVLETTKIRRQGFSNRIPFADFMARYYVLGFNWKERKVVNRENCKLLLQRCGLKNWAVGKTKVFLKYYHMEQLARRYEEHIRHIVKAQAQVRMYLAREKYLRTRWDRQRSALLIQKVFRGWLIRKRFHRERAQKRRAAIVIQTAWRGHHVRKKQRPEIERRRKAAVRIQSFVRTYLQKRNYVKYRALTHSSAIKIQTAFRGFFARKLVKHMSVDRKERLTRSAIVIQKYFRRWREMSRYQQMLSYKSQKEIQLIYFGQQVEMHSNDMFRVLQRNNMAVTATMLQEQQQQRLQQQQMREELQRQQQQRQLQQQQIHYQQLQQHHRPQQVPAFSATVSVQPRAPVSPPPPPPPPMPLPEQVGEERVEQVGRMRTHKVPWGGCLQYYDKLTEQRRVIQTSSDDARRSKRHLKEVTPNDSSGAYYDSIVQQIQTRSEKKIFASKNRDSGSWDQPLEEARRRALSSDSDDSIVYSGNRKTSDNKSGSTPYIVESPPSSVGSPSSPVSPPFNPQEQSFAWDTVNVRTIDSDPSSFEHRKGSGQSSGTSEYRERSESTASEFVYIQKSNPVSPVLPTKSMARDRKNSVSQKETVRVVKLEKHGSHDQGGDTLNRQATYSVQKSNKVLVNGAEVKRATLERKASASRVYVGGGGNHESADRNNGSHHSAPVYSAVYRHAPTHGSPTYSTYGRPSGIPMGFEGYPDPVYSRPQVIPMGYSSPPKSNMKGASKVYVGPQSPPSHDWRSSNNSSNIYDEVPIQRQNGVHMQEGSHPADRNYYTHSNRKEESYRNRVRSGSVGSRPTATRPQSPTRIYVPPPSHPQPPVYKSSAIVYVDGGKPFKGRKNSTHDGVTSVYVGGSNGQRKDVRLGKPTVIKLDSTSNVQVDSMDNVQPVRKSSISSSAKNGHKSPENHVHFADECISTNGYHDFRAQLRKTGRAPDEAKGTLRRNHEGHEAPQQDFRGVLKSAGGKPVGRSNSLLVRRLKT</sequence>
<feature type="compositionally biased region" description="Basic and acidic residues" evidence="24">
    <location>
        <begin position="1413"/>
        <end position="1423"/>
    </location>
</feature>
<dbReference type="FunFam" id="1.10.510.10:FF:000421">
    <property type="entry name" value="Serine/threonine-protein kinase PAK 6"/>
    <property type="match status" value="1"/>
</dbReference>
<evidence type="ECO:0000256" key="2">
    <source>
        <dbReference type="ARBA" id="ARBA00004316"/>
    </source>
</evidence>
<dbReference type="Gene3D" id="1.20.5.4820">
    <property type="match status" value="1"/>
</dbReference>
<dbReference type="Gene3D" id="1.10.510.10">
    <property type="entry name" value="Transferase(Phosphotransferase) domain 1"/>
    <property type="match status" value="1"/>
</dbReference>
<reference evidence="28 30" key="1">
    <citation type="submission" date="2023-09" db="UniProtKB">
        <authorList>
            <consortium name="RefSeq"/>
        </authorList>
    </citation>
    <scope>IDENTIFICATION</scope>
    <source>
        <tissue evidence="28 29">Gonads</tissue>
    </source>
</reference>
<dbReference type="GO" id="GO:0007601">
    <property type="term" value="P:visual perception"/>
    <property type="evidence" value="ECO:0007669"/>
    <property type="project" value="UniProtKB-KW"/>
</dbReference>
<dbReference type="RefSeq" id="XP_013411132.1">
    <property type="nucleotide sequence ID" value="XM_013555678.2"/>
</dbReference>
<proteinExistence type="inferred from homology"/>
<dbReference type="PROSITE" id="PS50096">
    <property type="entry name" value="IQ"/>
    <property type="match status" value="6"/>
</dbReference>
<evidence type="ECO:0000256" key="15">
    <source>
        <dbReference type="ARBA" id="ARBA00023203"/>
    </source>
</evidence>
<evidence type="ECO:0000256" key="20">
    <source>
        <dbReference type="ARBA" id="ARBA00048679"/>
    </source>
</evidence>
<dbReference type="OrthoDB" id="2914378at2759"/>
<feature type="region of interest" description="Disordered" evidence="24">
    <location>
        <begin position="1501"/>
        <end position="1526"/>
    </location>
</feature>
<dbReference type="Gene3D" id="3.30.200.20">
    <property type="entry name" value="Phosphorylase Kinase, domain 1"/>
    <property type="match status" value="1"/>
</dbReference>
<organism evidence="28">
    <name type="scientific">Lingula anatina</name>
    <name type="common">Brachiopod</name>
    <name type="synonym">Lingula unguis</name>
    <dbReference type="NCBI Taxonomy" id="7574"/>
    <lineage>
        <taxon>Eukaryota</taxon>
        <taxon>Metazoa</taxon>
        <taxon>Spiralia</taxon>
        <taxon>Lophotrochozoa</taxon>
        <taxon>Brachiopoda</taxon>
        <taxon>Linguliformea</taxon>
        <taxon>Lingulata</taxon>
        <taxon>Lingulida</taxon>
        <taxon>Linguloidea</taxon>
        <taxon>Lingulidae</taxon>
        <taxon>Lingula</taxon>
    </lineage>
</organism>
<evidence type="ECO:0000256" key="3">
    <source>
        <dbReference type="ARBA" id="ARBA00006998"/>
    </source>
</evidence>
<dbReference type="EC" id="2.7.11.1" evidence="4"/>
<feature type="region of interest" description="Disordered" evidence="24">
    <location>
        <begin position="1544"/>
        <end position="1564"/>
    </location>
</feature>
<dbReference type="Gene3D" id="1.20.5.190">
    <property type="match status" value="2"/>
</dbReference>
<dbReference type="Pfam" id="PF00612">
    <property type="entry name" value="IQ"/>
    <property type="match status" value="6"/>
</dbReference>
<dbReference type="GO" id="GO:0005524">
    <property type="term" value="F:ATP binding"/>
    <property type="evidence" value="ECO:0007669"/>
    <property type="project" value="UniProtKB-UniRule"/>
</dbReference>
<feature type="region of interest" description="Actin-binding" evidence="21">
    <location>
        <begin position="937"/>
        <end position="959"/>
    </location>
</feature>
<dbReference type="GO" id="GO:0030832">
    <property type="term" value="P:regulation of actin filament length"/>
    <property type="evidence" value="ECO:0007669"/>
    <property type="project" value="TreeGrafter"/>
</dbReference>
<feature type="binding site" evidence="22">
    <location>
        <position position="50"/>
    </location>
    <ligand>
        <name>ATP</name>
        <dbReference type="ChEBI" id="CHEBI:30616"/>
    </ligand>
</feature>
<comment type="similarity">
    <text evidence="21">Belongs to the TRAFAC class myosin-kinesin ATPase superfamily. Myosin family.</text>
</comment>
<feature type="compositionally biased region" description="Low complexity" evidence="24">
    <location>
        <begin position="892"/>
        <end position="901"/>
    </location>
</feature>
<feature type="region of interest" description="Disordered" evidence="24">
    <location>
        <begin position="1905"/>
        <end position="1955"/>
    </location>
</feature>
<feature type="domain" description="Myosin motor" evidence="26">
    <location>
        <begin position="338"/>
        <end position="1059"/>
    </location>
</feature>
<dbReference type="SUPFAM" id="SSF56112">
    <property type="entry name" value="Protein kinase-like (PK-like)"/>
    <property type="match status" value="1"/>
</dbReference>
<feature type="region of interest" description="Disordered" evidence="24">
    <location>
        <begin position="1810"/>
        <end position="1835"/>
    </location>
</feature>
<dbReference type="Gene3D" id="1.20.58.530">
    <property type="match status" value="1"/>
</dbReference>
<comment type="similarity">
    <text evidence="3">In the C-terminal section; belongs to the TRAFAC class myosin-kinesin ATPase superfamily. Myosin family.</text>
</comment>
<dbReference type="Gene3D" id="3.40.850.10">
    <property type="entry name" value="Kinesin motor domain"/>
    <property type="match status" value="1"/>
</dbReference>
<comment type="catalytic activity">
    <reaction evidence="20">
        <text>L-seryl-[protein] + ATP = O-phospho-L-seryl-[protein] + ADP + H(+)</text>
        <dbReference type="Rhea" id="RHEA:17989"/>
        <dbReference type="Rhea" id="RHEA-COMP:9863"/>
        <dbReference type="Rhea" id="RHEA-COMP:11604"/>
        <dbReference type="ChEBI" id="CHEBI:15378"/>
        <dbReference type="ChEBI" id="CHEBI:29999"/>
        <dbReference type="ChEBI" id="CHEBI:30616"/>
        <dbReference type="ChEBI" id="CHEBI:83421"/>
        <dbReference type="ChEBI" id="CHEBI:456216"/>
        <dbReference type="EC" id="2.7.11.1"/>
    </reaction>
</comment>
<keyword evidence="6" id="KW-0723">Serine/threonine-protein kinase</keyword>
<dbReference type="Pfam" id="PF00069">
    <property type="entry name" value="Pkinase"/>
    <property type="match status" value="1"/>
</dbReference>
<dbReference type="Gene3D" id="1.20.120.720">
    <property type="entry name" value="Myosin VI head, motor domain, U50 subdomain"/>
    <property type="match status" value="1"/>
</dbReference>
<dbReference type="Pfam" id="PF00063">
    <property type="entry name" value="Myosin_head"/>
    <property type="match status" value="1"/>
</dbReference>
<keyword evidence="16" id="KW-0206">Cytoskeleton</keyword>
<keyword evidence="15 21" id="KW-0009">Actin-binding</keyword>
<dbReference type="GeneID" id="106174232"/>
<feature type="compositionally biased region" description="Low complexity" evidence="24">
    <location>
        <begin position="1467"/>
        <end position="1477"/>
    </location>
</feature>
<evidence type="ECO:0000313" key="27">
    <source>
        <dbReference type="Proteomes" id="UP000085678"/>
    </source>
</evidence>
<dbReference type="RefSeq" id="XP_013411133.1">
    <property type="nucleotide sequence ID" value="XM_013555679.1"/>
</dbReference>
<evidence type="ECO:0000313" key="29">
    <source>
        <dbReference type="RefSeq" id="XP_013411133.1"/>
    </source>
</evidence>
<dbReference type="CDD" id="cd23767">
    <property type="entry name" value="IQCD"/>
    <property type="match status" value="1"/>
</dbReference>
<dbReference type="Proteomes" id="UP000085678">
    <property type="component" value="Unplaced"/>
</dbReference>
<dbReference type="PANTHER" id="PTHR46256:SF3">
    <property type="entry name" value="MYOSIN MOTOR DOMAIN-CONTAINING PROTEIN"/>
    <property type="match status" value="1"/>
</dbReference>
<dbReference type="STRING" id="7574.A0A1S3JL86"/>
<feature type="binding site" evidence="21">
    <location>
        <begin position="431"/>
        <end position="438"/>
    </location>
    <ligand>
        <name>ATP</name>
        <dbReference type="ChEBI" id="CHEBI:30616"/>
    </ligand>
</feature>
<feature type="region of interest" description="Disordered" evidence="24">
    <location>
        <begin position="873"/>
        <end position="901"/>
    </location>
</feature>
<dbReference type="CDD" id="cd01379">
    <property type="entry name" value="MYSc_Myo3"/>
    <property type="match status" value="1"/>
</dbReference>
<dbReference type="InterPro" id="IPR000048">
    <property type="entry name" value="IQ_motif_EF-hand-BS"/>
</dbReference>
<evidence type="ECO:0000256" key="4">
    <source>
        <dbReference type="ARBA" id="ARBA00012513"/>
    </source>
</evidence>
<evidence type="ECO:0000256" key="11">
    <source>
        <dbReference type="ARBA" id="ARBA00022777"/>
    </source>
</evidence>
<accession>A0A1S3JL86</accession>
<dbReference type="InterPro" id="IPR036961">
    <property type="entry name" value="Kinesin_motor_dom_sf"/>
</dbReference>
<evidence type="ECO:0000256" key="17">
    <source>
        <dbReference type="ARBA" id="ARBA00023273"/>
    </source>
</evidence>
<keyword evidence="23" id="KW-0175">Coiled coil</keyword>
<dbReference type="PROSITE" id="PS51456">
    <property type="entry name" value="MYOSIN_MOTOR"/>
    <property type="match status" value="1"/>
</dbReference>
<keyword evidence="9" id="KW-0677">Repeat</keyword>
<keyword evidence="13 21" id="KW-0518">Myosin</keyword>
<evidence type="ECO:0000256" key="8">
    <source>
        <dbReference type="ARBA" id="ARBA00022679"/>
    </source>
</evidence>
<dbReference type="RefSeq" id="XP_013411134.1">
    <property type="nucleotide sequence ID" value="XM_013555680.2"/>
</dbReference>
<evidence type="ECO:0000256" key="6">
    <source>
        <dbReference type="ARBA" id="ARBA00022527"/>
    </source>
</evidence>
<feature type="compositionally biased region" description="Basic and acidic residues" evidence="24">
    <location>
        <begin position="1907"/>
        <end position="1926"/>
    </location>
</feature>
<gene>
    <name evidence="28 29 30" type="primary">LOC106174232</name>
</gene>
<dbReference type="InterPro" id="IPR027417">
    <property type="entry name" value="P-loop_NTPase"/>
</dbReference>
<feature type="compositionally biased region" description="Pro residues" evidence="24">
    <location>
        <begin position="1320"/>
        <end position="1333"/>
    </location>
</feature>
<evidence type="ECO:0000256" key="12">
    <source>
        <dbReference type="ARBA" id="ARBA00022840"/>
    </source>
</evidence>
<dbReference type="InterPro" id="IPR011009">
    <property type="entry name" value="Kinase-like_dom_sf"/>
</dbReference>
<keyword evidence="5" id="KW-0963">Cytoplasm</keyword>
<evidence type="ECO:0000256" key="5">
    <source>
        <dbReference type="ARBA" id="ARBA00022490"/>
    </source>
</evidence>
<comment type="catalytic activity">
    <reaction evidence="19">
        <text>L-threonyl-[protein] + ATP = O-phospho-L-threonyl-[protein] + ADP + H(+)</text>
        <dbReference type="Rhea" id="RHEA:46608"/>
        <dbReference type="Rhea" id="RHEA-COMP:11060"/>
        <dbReference type="Rhea" id="RHEA-COMP:11605"/>
        <dbReference type="ChEBI" id="CHEBI:15378"/>
        <dbReference type="ChEBI" id="CHEBI:30013"/>
        <dbReference type="ChEBI" id="CHEBI:30616"/>
        <dbReference type="ChEBI" id="CHEBI:61977"/>
        <dbReference type="ChEBI" id="CHEBI:456216"/>
        <dbReference type="EC" id="2.7.11.1"/>
    </reaction>
</comment>
<dbReference type="GO" id="GO:0003779">
    <property type="term" value="F:actin binding"/>
    <property type="evidence" value="ECO:0007669"/>
    <property type="project" value="UniProtKB-KW"/>
</dbReference>
<dbReference type="FunFam" id="1.20.58.530:FF:000010">
    <property type="entry name" value="Myosin IIIA"/>
    <property type="match status" value="1"/>
</dbReference>
<dbReference type="GO" id="GO:0042995">
    <property type="term" value="C:cell projection"/>
    <property type="evidence" value="ECO:0007669"/>
    <property type="project" value="UniProtKB-SubCell"/>
</dbReference>
<feature type="compositionally biased region" description="Pro residues" evidence="24">
    <location>
        <begin position="1785"/>
        <end position="1794"/>
    </location>
</feature>
<evidence type="ECO:0000256" key="23">
    <source>
        <dbReference type="SAM" id="Coils"/>
    </source>
</evidence>
<evidence type="ECO:0000256" key="9">
    <source>
        <dbReference type="ARBA" id="ARBA00022737"/>
    </source>
</evidence>
<dbReference type="GO" id="GO:0016459">
    <property type="term" value="C:myosin complex"/>
    <property type="evidence" value="ECO:0007669"/>
    <property type="project" value="UniProtKB-KW"/>
</dbReference>
<keyword evidence="17" id="KW-0966">Cell projection</keyword>
<keyword evidence="18" id="KW-0844">Vision</keyword>
<evidence type="ECO:0000256" key="13">
    <source>
        <dbReference type="ARBA" id="ARBA00023123"/>
    </source>
</evidence>
<name>A0A1S3JL86_LINAN</name>
<feature type="coiled-coil region" evidence="23">
    <location>
        <begin position="1261"/>
        <end position="1300"/>
    </location>
</feature>
<dbReference type="InterPro" id="IPR036083">
    <property type="entry name" value="MYSc_Myo3"/>
</dbReference>
<evidence type="ECO:0000256" key="24">
    <source>
        <dbReference type="SAM" id="MobiDB-lite"/>
    </source>
</evidence>
<dbReference type="Gene3D" id="1.10.10.820">
    <property type="match status" value="1"/>
</dbReference>
<feature type="compositionally biased region" description="Polar residues" evidence="24">
    <location>
        <begin position="1772"/>
        <end position="1781"/>
    </location>
</feature>
<evidence type="ECO:0000259" key="26">
    <source>
        <dbReference type="PROSITE" id="PS51456"/>
    </source>
</evidence>